<dbReference type="Gene3D" id="2.40.260.10">
    <property type="entry name" value="Sortase"/>
    <property type="match status" value="1"/>
</dbReference>
<dbReference type="RefSeq" id="WP_018582378.1">
    <property type="nucleotide sequence ID" value="NZ_LDYD01000003.1"/>
</dbReference>
<keyword evidence="3" id="KW-0472">Membrane</keyword>
<evidence type="ECO:0000313" key="5">
    <source>
        <dbReference type="Proteomes" id="UP000254467"/>
    </source>
</evidence>
<evidence type="ECO:0000256" key="1">
    <source>
        <dbReference type="ARBA" id="ARBA00022801"/>
    </source>
</evidence>
<sequence>MSSTRNDARPQRPTISQVTGELLVTFGVVLLLFAFYEAFWTNVEAGKLQDEAASDLNDKWDRTNPRQHHRPELGEAFAQMYIPTFGSDYAFAIIEGTNEDSLLAGPGHYEETQMPAEPGNFAVAGHRVGKGAPFNDLGQLESCDAIVVETATQWVTYRVLPMGTDPAAREGEASDCLSPDQVQRVAGGDYSHVMGRHITLPGDVSVLEPLPGASNAENPEPVITLTTCHPQFSNAERMIVHAMQTEVQDKSAGTPSAFEEVA</sequence>
<reference evidence="4 5" key="1">
    <citation type="submission" date="2018-06" db="EMBL/GenBank/DDBJ databases">
        <authorList>
            <consortium name="Pathogen Informatics"/>
            <person name="Doyle S."/>
        </authorList>
    </citation>
    <scope>NUCLEOTIDE SEQUENCE [LARGE SCALE GENOMIC DNA]</scope>
    <source>
        <strain evidence="4 5">NCTC11862</strain>
    </source>
</reference>
<dbReference type="EMBL" id="UFXQ01000001">
    <property type="protein sequence ID" value="STC69058.1"/>
    <property type="molecule type" value="Genomic_DNA"/>
</dbReference>
<dbReference type="GO" id="GO:0016787">
    <property type="term" value="F:hydrolase activity"/>
    <property type="evidence" value="ECO:0007669"/>
    <property type="project" value="UniProtKB-KW"/>
</dbReference>
<protein>
    <submittedName>
        <fullName evidence="4">Putative sortase (Surface protein transpeptidase)</fullName>
    </submittedName>
</protein>
<gene>
    <name evidence="4" type="ORF">NCTC11862_00835</name>
</gene>
<dbReference type="InterPro" id="IPR053465">
    <property type="entry name" value="Sortase_Class_E"/>
</dbReference>
<dbReference type="CDD" id="cd05830">
    <property type="entry name" value="Sortase_E"/>
    <property type="match status" value="1"/>
</dbReference>
<evidence type="ECO:0000256" key="3">
    <source>
        <dbReference type="SAM" id="Phobius"/>
    </source>
</evidence>
<dbReference type="OrthoDB" id="5242879at2"/>
<evidence type="ECO:0000313" key="4">
    <source>
        <dbReference type="EMBL" id="STC69058.1"/>
    </source>
</evidence>
<keyword evidence="1" id="KW-0378">Hydrolase</keyword>
<keyword evidence="3" id="KW-1133">Transmembrane helix</keyword>
<name>A0A376CN14_9CORY</name>
<dbReference type="STRING" id="35756.GCA_001044155_00548"/>
<dbReference type="Proteomes" id="UP000254467">
    <property type="component" value="Unassembled WGS sequence"/>
</dbReference>
<dbReference type="InterPro" id="IPR042003">
    <property type="entry name" value="Sortase_E"/>
</dbReference>
<feature type="active site" description="Proton donor/acceptor" evidence="2">
    <location>
        <position position="126"/>
    </location>
</feature>
<organism evidence="4 5">
    <name type="scientific">Corynebacterium pilosum</name>
    <dbReference type="NCBI Taxonomy" id="35756"/>
    <lineage>
        <taxon>Bacteria</taxon>
        <taxon>Bacillati</taxon>
        <taxon>Actinomycetota</taxon>
        <taxon>Actinomycetes</taxon>
        <taxon>Mycobacteriales</taxon>
        <taxon>Corynebacteriaceae</taxon>
        <taxon>Corynebacterium</taxon>
    </lineage>
</organism>
<keyword evidence="5" id="KW-1185">Reference proteome</keyword>
<dbReference type="AlphaFoldDB" id="A0A376CN14"/>
<proteinExistence type="predicted"/>
<dbReference type="InterPro" id="IPR005754">
    <property type="entry name" value="Sortase"/>
</dbReference>
<evidence type="ECO:0000256" key="2">
    <source>
        <dbReference type="PIRSR" id="PIRSR605754-1"/>
    </source>
</evidence>
<feature type="transmembrane region" description="Helical" evidence="3">
    <location>
        <begin position="21"/>
        <end position="40"/>
    </location>
</feature>
<feature type="active site" description="Acyl-thioester intermediate" evidence="2">
    <location>
        <position position="228"/>
    </location>
</feature>
<accession>A0A376CN14</accession>
<dbReference type="NCBIfam" id="NF033747">
    <property type="entry name" value="class_E_sortase"/>
    <property type="match status" value="1"/>
</dbReference>
<dbReference type="InterPro" id="IPR023365">
    <property type="entry name" value="Sortase_dom-sf"/>
</dbReference>
<dbReference type="SUPFAM" id="SSF63817">
    <property type="entry name" value="Sortase"/>
    <property type="match status" value="1"/>
</dbReference>
<keyword evidence="3" id="KW-0812">Transmembrane</keyword>
<dbReference type="Pfam" id="PF04203">
    <property type="entry name" value="Sortase"/>
    <property type="match status" value="1"/>
</dbReference>